<gene>
    <name evidence="4" type="ORF">QQ008_15025</name>
</gene>
<dbReference type="InterPro" id="IPR051016">
    <property type="entry name" value="Diverse_Substrate_AcTransf"/>
</dbReference>
<evidence type="ECO:0000313" key="5">
    <source>
        <dbReference type="Proteomes" id="UP001172082"/>
    </source>
</evidence>
<dbReference type="CDD" id="cd04301">
    <property type="entry name" value="NAT_SF"/>
    <property type="match status" value="1"/>
</dbReference>
<dbReference type="EMBL" id="JAUJEA010000005">
    <property type="protein sequence ID" value="MDN5202700.1"/>
    <property type="molecule type" value="Genomic_DNA"/>
</dbReference>
<name>A0ABT8KPR1_9BACT</name>
<evidence type="ECO:0000259" key="3">
    <source>
        <dbReference type="PROSITE" id="PS51186"/>
    </source>
</evidence>
<dbReference type="PROSITE" id="PS51186">
    <property type="entry name" value="GNAT"/>
    <property type="match status" value="1"/>
</dbReference>
<keyword evidence="5" id="KW-1185">Reference proteome</keyword>
<dbReference type="Proteomes" id="UP001172082">
    <property type="component" value="Unassembled WGS sequence"/>
</dbReference>
<evidence type="ECO:0000313" key="4">
    <source>
        <dbReference type="EMBL" id="MDN5202700.1"/>
    </source>
</evidence>
<evidence type="ECO:0000256" key="1">
    <source>
        <dbReference type="ARBA" id="ARBA00022679"/>
    </source>
</evidence>
<sequence>MINIRKATQEDIGTLYDLMIAIARHHGQEQYVLTNKEELLKSGFTEPSKFGALIAEFNGKVAGYVSYTWNYSIWLGGDYMNIDDLFVWEEYRGKQIGEKLMQEAKEICEKKNIQRIRWEVEKDNLGAIKFYERLGAEFKTKGIFKWSVA</sequence>
<organism evidence="4 5">
    <name type="scientific">Splendidivirga corallicola</name>
    <dbReference type="NCBI Taxonomy" id="3051826"/>
    <lineage>
        <taxon>Bacteria</taxon>
        <taxon>Pseudomonadati</taxon>
        <taxon>Bacteroidota</taxon>
        <taxon>Cytophagia</taxon>
        <taxon>Cytophagales</taxon>
        <taxon>Splendidivirgaceae</taxon>
        <taxon>Splendidivirga</taxon>
    </lineage>
</organism>
<accession>A0ABT8KPR1</accession>
<dbReference type="SUPFAM" id="SSF55729">
    <property type="entry name" value="Acyl-CoA N-acyltransferases (Nat)"/>
    <property type="match status" value="1"/>
</dbReference>
<feature type="domain" description="N-acetyltransferase" evidence="3">
    <location>
        <begin position="2"/>
        <end position="149"/>
    </location>
</feature>
<protein>
    <submittedName>
        <fullName evidence="4">GNAT family N-acetyltransferase</fullName>
    </submittedName>
</protein>
<comment type="caution">
    <text evidence="4">The sequence shown here is derived from an EMBL/GenBank/DDBJ whole genome shotgun (WGS) entry which is preliminary data.</text>
</comment>
<keyword evidence="1" id="KW-0808">Transferase</keyword>
<dbReference type="InterPro" id="IPR000182">
    <property type="entry name" value="GNAT_dom"/>
</dbReference>
<keyword evidence="2" id="KW-0012">Acyltransferase</keyword>
<dbReference type="PANTHER" id="PTHR10545">
    <property type="entry name" value="DIAMINE N-ACETYLTRANSFERASE"/>
    <property type="match status" value="1"/>
</dbReference>
<dbReference type="Gene3D" id="3.40.630.30">
    <property type="match status" value="1"/>
</dbReference>
<dbReference type="PANTHER" id="PTHR10545:SF29">
    <property type="entry name" value="GH14572P-RELATED"/>
    <property type="match status" value="1"/>
</dbReference>
<evidence type="ECO:0000256" key="2">
    <source>
        <dbReference type="ARBA" id="ARBA00023315"/>
    </source>
</evidence>
<dbReference type="InterPro" id="IPR016181">
    <property type="entry name" value="Acyl_CoA_acyltransferase"/>
</dbReference>
<reference evidence="4" key="1">
    <citation type="submission" date="2023-06" db="EMBL/GenBank/DDBJ databases">
        <title>Genomic of Parafulvivirga corallium.</title>
        <authorList>
            <person name="Wang G."/>
        </authorList>
    </citation>
    <scope>NUCLEOTIDE SEQUENCE</scope>
    <source>
        <strain evidence="4">BMA10</strain>
    </source>
</reference>
<dbReference type="Pfam" id="PF00583">
    <property type="entry name" value="Acetyltransf_1"/>
    <property type="match status" value="1"/>
</dbReference>
<dbReference type="RefSeq" id="WP_346752722.1">
    <property type="nucleotide sequence ID" value="NZ_JAUJEA010000005.1"/>
</dbReference>
<proteinExistence type="predicted"/>